<reference evidence="2 3" key="1">
    <citation type="submission" date="2019-11" db="EMBL/GenBank/DDBJ databases">
        <title>Metabolism of dissolved organic matter in forest soils.</title>
        <authorList>
            <person name="Cyle K.T."/>
            <person name="Wilhelm R.C."/>
            <person name="Martinez C.E."/>
        </authorList>
    </citation>
    <scope>NUCLEOTIDE SEQUENCE [LARGE SCALE GENOMIC DNA]</scope>
    <source>
        <strain evidence="2 3">5N</strain>
    </source>
</reference>
<proteinExistence type="predicted"/>
<dbReference type="InterPro" id="IPR001853">
    <property type="entry name" value="DSBA-like_thioredoxin_dom"/>
</dbReference>
<accession>A0A972NSH0</accession>
<dbReference type="RefSeq" id="WP_172169423.1">
    <property type="nucleotide sequence ID" value="NZ_WOEZ01000139.1"/>
</dbReference>
<dbReference type="Gene3D" id="3.40.30.10">
    <property type="entry name" value="Glutaredoxin"/>
    <property type="match status" value="1"/>
</dbReference>
<sequence>MSFSDMDGATEQGTAVSQNASVTVDVHFDFVCPWCLIGKRNLDAAVSRIASLRPDVSVKVRWHSHQLLPDTPVGGVPYQAFYVARLGSPGAVAARRAQVQEAAHAAGIELAFDRIEVMPNTRAAHQLVAWATAANTGAACKPALLIDRLFTAYFMDGEDIGNPDVLERIGLACGLDAAGLADHLTMSRREGNIALPRSTQADDVRGVPHFVVNSALSLSGAYSPGPIVDAMLRSIGDQENR</sequence>
<comment type="caution">
    <text evidence="2">The sequence shown here is derived from an EMBL/GenBank/DDBJ whole genome shotgun (WGS) entry which is preliminary data.</text>
</comment>
<dbReference type="CDD" id="cd03024">
    <property type="entry name" value="DsbA_FrnE"/>
    <property type="match status" value="1"/>
</dbReference>
<dbReference type="InterPro" id="IPR036249">
    <property type="entry name" value="Thioredoxin-like_sf"/>
</dbReference>
<dbReference type="SUPFAM" id="SSF52833">
    <property type="entry name" value="Thioredoxin-like"/>
    <property type="match status" value="1"/>
</dbReference>
<protein>
    <submittedName>
        <fullName evidence="2">DsbA family oxidoreductase</fullName>
    </submittedName>
</protein>
<evidence type="ECO:0000313" key="2">
    <source>
        <dbReference type="EMBL" id="NPT57774.1"/>
    </source>
</evidence>
<dbReference type="PANTHER" id="PTHR13887:SF41">
    <property type="entry name" value="THIOREDOXIN SUPERFAMILY PROTEIN"/>
    <property type="match status" value="1"/>
</dbReference>
<feature type="domain" description="DSBA-like thioredoxin" evidence="1">
    <location>
        <begin position="23"/>
        <end position="223"/>
    </location>
</feature>
<dbReference type="Pfam" id="PF01323">
    <property type="entry name" value="DSBA"/>
    <property type="match status" value="1"/>
</dbReference>
<dbReference type="GO" id="GO:0016491">
    <property type="term" value="F:oxidoreductase activity"/>
    <property type="evidence" value="ECO:0007669"/>
    <property type="project" value="InterPro"/>
</dbReference>
<evidence type="ECO:0000313" key="3">
    <source>
        <dbReference type="Proteomes" id="UP000655523"/>
    </source>
</evidence>
<organism evidence="2 3">
    <name type="scientific">Paraburkholderia elongata</name>
    <dbReference type="NCBI Taxonomy" id="2675747"/>
    <lineage>
        <taxon>Bacteria</taxon>
        <taxon>Pseudomonadati</taxon>
        <taxon>Pseudomonadota</taxon>
        <taxon>Betaproteobacteria</taxon>
        <taxon>Burkholderiales</taxon>
        <taxon>Burkholderiaceae</taxon>
        <taxon>Paraburkholderia</taxon>
    </lineage>
</organism>
<gene>
    <name evidence="2" type="ORF">GNZ13_25210</name>
</gene>
<dbReference type="PANTHER" id="PTHR13887">
    <property type="entry name" value="GLUTATHIONE S-TRANSFERASE KAPPA"/>
    <property type="match status" value="1"/>
</dbReference>
<dbReference type="Proteomes" id="UP000655523">
    <property type="component" value="Unassembled WGS sequence"/>
</dbReference>
<dbReference type="EMBL" id="WOEZ01000139">
    <property type="protein sequence ID" value="NPT57774.1"/>
    <property type="molecule type" value="Genomic_DNA"/>
</dbReference>
<name>A0A972NSH0_9BURK</name>
<dbReference type="AlphaFoldDB" id="A0A972NSH0"/>
<evidence type="ECO:0000259" key="1">
    <source>
        <dbReference type="Pfam" id="PF01323"/>
    </source>
</evidence>
<keyword evidence="3" id="KW-1185">Reference proteome</keyword>